<dbReference type="AlphaFoldDB" id="A0A6G1JIN6"/>
<feature type="compositionally biased region" description="Basic and acidic residues" evidence="1">
    <location>
        <begin position="59"/>
        <end position="71"/>
    </location>
</feature>
<feature type="compositionally biased region" description="Polar residues" evidence="1">
    <location>
        <begin position="93"/>
        <end position="135"/>
    </location>
</feature>
<sequence length="240" mass="26438">MARETPLAVRRSANRIFRGGGLRGVDHGRVGEGNRAQSMHRRRYRARDTAPVRAQPRTRLIDRMTYGDDTRVSTGNPSARGNTGIRGVPANTFLRTANNSTQHTDNPTGNPTIAAQDPQDSSLFCTQDSPSTATQAPALLRPYPTESLQPAQRTTSTPLPNVTTTPKPKASTPPIKLINKPPRSQANRGDTYRGNDPIKLKVQNPKLRAIFADKPIPRTPKKHDEPVLRMGLRDKELGLF</sequence>
<evidence type="ECO:0000313" key="2">
    <source>
        <dbReference type="EMBL" id="KAF2689999.1"/>
    </source>
</evidence>
<protein>
    <submittedName>
        <fullName evidence="2">Uncharacterized protein</fullName>
    </submittedName>
</protein>
<evidence type="ECO:0000256" key="1">
    <source>
        <dbReference type="SAM" id="MobiDB-lite"/>
    </source>
</evidence>
<name>A0A6G1JIN6_9PLEO</name>
<feature type="compositionally biased region" description="Low complexity" evidence="1">
    <location>
        <begin position="154"/>
        <end position="176"/>
    </location>
</feature>
<organism evidence="2 3">
    <name type="scientific">Lentithecium fluviatile CBS 122367</name>
    <dbReference type="NCBI Taxonomy" id="1168545"/>
    <lineage>
        <taxon>Eukaryota</taxon>
        <taxon>Fungi</taxon>
        <taxon>Dikarya</taxon>
        <taxon>Ascomycota</taxon>
        <taxon>Pezizomycotina</taxon>
        <taxon>Dothideomycetes</taxon>
        <taxon>Pleosporomycetidae</taxon>
        <taxon>Pleosporales</taxon>
        <taxon>Massarineae</taxon>
        <taxon>Lentitheciaceae</taxon>
        <taxon>Lentithecium</taxon>
    </lineage>
</organism>
<accession>A0A6G1JIN6</accession>
<dbReference type="EMBL" id="MU005571">
    <property type="protein sequence ID" value="KAF2689999.1"/>
    <property type="molecule type" value="Genomic_DNA"/>
</dbReference>
<evidence type="ECO:0000313" key="3">
    <source>
        <dbReference type="Proteomes" id="UP000799291"/>
    </source>
</evidence>
<gene>
    <name evidence="2" type="ORF">K458DRAFT_383131</name>
</gene>
<dbReference type="OrthoDB" id="3801552at2759"/>
<dbReference type="Proteomes" id="UP000799291">
    <property type="component" value="Unassembled WGS sequence"/>
</dbReference>
<proteinExistence type="predicted"/>
<keyword evidence="3" id="KW-1185">Reference proteome</keyword>
<reference evidence="2" key="1">
    <citation type="journal article" date="2020" name="Stud. Mycol.">
        <title>101 Dothideomycetes genomes: a test case for predicting lifestyles and emergence of pathogens.</title>
        <authorList>
            <person name="Haridas S."/>
            <person name="Albert R."/>
            <person name="Binder M."/>
            <person name="Bloem J."/>
            <person name="Labutti K."/>
            <person name="Salamov A."/>
            <person name="Andreopoulos B."/>
            <person name="Baker S."/>
            <person name="Barry K."/>
            <person name="Bills G."/>
            <person name="Bluhm B."/>
            <person name="Cannon C."/>
            <person name="Castanera R."/>
            <person name="Culley D."/>
            <person name="Daum C."/>
            <person name="Ezra D."/>
            <person name="Gonzalez J."/>
            <person name="Henrissat B."/>
            <person name="Kuo A."/>
            <person name="Liang C."/>
            <person name="Lipzen A."/>
            <person name="Lutzoni F."/>
            <person name="Magnuson J."/>
            <person name="Mondo S."/>
            <person name="Nolan M."/>
            <person name="Ohm R."/>
            <person name="Pangilinan J."/>
            <person name="Park H.-J."/>
            <person name="Ramirez L."/>
            <person name="Alfaro M."/>
            <person name="Sun H."/>
            <person name="Tritt A."/>
            <person name="Yoshinaga Y."/>
            <person name="Zwiers L.-H."/>
            <person name="Turgeon B."/>
            <person name="Goodwin S."/>
            <person name="Spatafora J."/>
            <person name="Crous P."/>
            <person name="Grigoriev I."/>
        </authorList>
    </citation>
    <scope>NUCLEOTIDE SEQUENCE</scope>
    <source>
        <strain evidence="2">CBS 122367</strain>
    </source>
</reference>
<feature type="compositionally biased region" description="Polar residues" evidence="1">
    <location>
        <begin position="72"/>
        <end position="81"/>
    </location>
</feature>
<feature type="region of interest" description="Disordered" evidence="1">
    <location>
        <begin position="19"/>
        <end position="198"/>
    </location>
</feature>